<evidence type="ECO:0000313" key="1">
    <source>
        <dbReference type="EMBL" id="CAJ2633078.1"/>
    </source>
</evidence>
<protein>
    <submittedName>
        <fullName evidence="1">Uncharacterized protein</fullName>
    </submittedName>
</protein>
<dbReference type="EMBL" id="CASHSV030000001">
    <property type="protein sequence ID" value="CAJ2633078.1"/>
    <property type="molecule type" value="Genomic_DNA"/>
</dbReference>
<organism evidence="1 2">
    <name type="scientific">Trifolium pratense</name>
    <name type="common">Red clover</name>
    <dbReference type="NCBI Taxonomy" id="57577"/>
    <lineage>
        <taxon>Eukaryota</taxon>
        <taxon>Viridiplantae</taxon>
        <taxon>Streptophyta</taxon>
        <taxon>Embryophyta</taxon>
        <taxon>Tracheophyta</taxon>
        <taxon>Spermatophyta</taxon>
        <taxon>Magnoliopsida</taxon>
        <taxon>eudicotyledons</taxon>
        <taxon>Gunneridae</taxon>
        <taxon>Pentapetalae</taxon>
        <taxon>rosids</taxon>
        <taxon>fabids</taxon>
        <taxon>Fabales</taxon>
        <taxon>Fabaceae</taxon>
        <taxon>Papilionoideae</taxon>
        <taxon>50 kb inversion clade</taxon>
        <taxon>NPAAA clade</taxon>
        <taxon>Hologalegina</taxon>
        <taxon>IRL clade</taxon>
        <taxon>Trifolieae</taxon>
        <taxon>Trifolium</taxon>
    </lineage>
</organism>
<keyword evidence="2" id="KW-1185">Reference proteome</keyword>
<dbReference type="Proteomes" id="UP001177021">
    <property type="component" value="Unassembled WGS sequence"/>
</dbReference>
<comment type="caution">
    <text evidence="1">The sequence shown here is derived from an EMBL/GenBank/DDBJ whole genome shotgun (WGS) entry which is preliminary data.</text>
</comment>
<name>A0ACB0IKZ6_TRIPR</name>
<sequence>MAESEPIDVNSALQSEKWRCAMKEELDSIESNQTWELVDLPQRKKAIDVKWVYKLKVNSKGEITRYKARLVAKGFLQKEGIDYDEVFAPVTRMETIRLVTVIANLNDWPMYQMDVKSAFLNGHIEEEVYVAQPPGYEVKGQEFKVYRLKKALYGLKQAPRAWNKRIDKFLNEIGFKKCVTEHGVYIKKDAAKGVIIICLYVDDLLITGSNESYISELKGDLKEEFEMTDLGLMTYFLGIEFLRNEQGILMHQTRYASEILKKFEMDKCNVALSPTEPRSQLTKCAEEGDVDPTFYRKLIGSLRYLCNTRPDLAYSVGIASRFMERPKGSHLIAVKRILRYVKWTINYGIMFPASDRDKEFKLVGYTDSNWCGDHEDRKSTAGYMFFYGGSPISWCSKKEPVVALSSCEAEYIAASLSTCQAIWLKNLIEEISQDRCETVTLKIDNVSAINLAKNPIAHGRSKHIELRKRVSAENFVCIPNMSGLDIANTYNKKKHHHTPHRPSDNFHAPSTADPNGPGPGIGEFCNSIVFGQGVNQPYHIRPNHNVL</sequence>
<reference evidence="1" key="1">
    <citation type="submission" date="2023-10" db="EMBL/GenBank/DDBJ databases">
        <authorList>
            <person name="Rodriguez Cubillos JULIANA M."/>
            <person name="De Vega J."/>
        </authorList>
    </citation>
    <scope>NUCLEOTIDE SEQUENCE</scope>
</reference>
<gene>
    <name evidence="1" type="ORF">MILVUS5_LOCUS4238</name>
</gene>
<proteinExistence type="predicted"/>
<evidence type="ECO:0000313" key="2">
    <source>
        <dbReference type="Proteomes" id="UP001177021"/>
    </source>
</evidence>
<accession>A0ACB0IKZ6</accession>